<proteinExistence type="predicted"/>
<dbReference type="GO" id="GO:0003677">
    <property type="term" value="F:DNA binding"/>
    <property type="evidence" value="ECO:0007669"/>
    <property type="project" value="UniProtKB-KW"/>
</dbReference>
<evidence type="ECO:0000313" key="4">
    <source>
        <dbReference type="EMBL" id="GAH55454.1"/>
    </source>
</evidence>
<name>X1HNR6_9ZZZZ</name>
<dbReference type="GO" id="GO:0006313">
    <property type="term" value="P:DNA transposition"/>
    <property type="evidence" value="ECO:0007669"/>
    <property type="project" value="InterPro"/>
</dbReference>
<feature type="non-terminal residue" evidence="4">
    <location>
        <position position="1"/>
    </location>
</feature>
<dbReference type="EMBL" id="BARU01019671">
    <property type="protein sequence ID" value="GAH55454.1"/>
    <property type="molecule type" value="Genomic_DNA"/>
</dbReference>
<evidence type="ECO:0000256" key="1">
    <source>
        <dbReference type="ARBA" id="ARBA00022578"/>
    </source>
</evidence>
<protein>
    <recommendedName>
        <fullName evidence="5">MULE transposase domain-containing protein</fullName>
    </recommendedName>
</protein>
<dbReference type="GO" id="GO:0004803">
    <property type="term" value="F:transposase activity"/>
    <property type="evidence" value="ECO:0007669"/>
    <property type="project" value="InterPro"/>
</dbReference>
<keyword evidence="2" id="KW-0238">DNA-binding</keyword>
<dbReference type="Pfam" id="PF00872">
    <property type="entry name" value="Transposase_mut"/>
    <property type="match status" value="1"/>
</dbReference>
<organism evidence="4">
    <name type="scientific">marine sediment metagenome</name>
    <dbReference type="NCBI Taxonomy" id="412755"/>
    <lineage>
        <taxon>unclassified sequences</taxon>
        <taxon>metagenomes</taxon>
        <taxon>ecological metagenomes</taxon>
    </lineage>
</organism>
<accession>X1HNR6</accession>
<sequence>YILHVDGTCEGGSPHLISALDGITEIVLDNIKLPSENAGDLIPFLEAIKKAYGVPVAVVSDMGKGIVAAVKRVFKNVPHLLCHYHFLRDLGKDLFGEENDVIRKRLKSHGIQSLLGKRARELKKPVDATPKIVDGFAGMMGGGKELKDCFSEHMGLTTYLQVMWALDGKNQGQGRGFPFDQRYLVFYQRLVQLHDVLHKHFGAKRQGNQKEKRLYDKIYRDLLPVVKDSLLRKAAAGMEEKVNEFNRLREAMRITLAESKLGLNDNGDSSNMKTIEKAVEKFLNQLRK</sequence>
<feature type="non-terminal residue" evidence="4">
    <location>
        <position position="288"/>
    </location>
</feature>
<reference evidence="4" key="1">
    <citation type="journal article" date="2014" name="Front. Microbiol.">
        <title>High frequency of phylogenetically diverse reductive dehalogenase-homologous genes in deep subseafloor sedimentary metagenomes.</title>
        <authorList>
            <person name="Kawai M."/>
            <person name="Futagami T."/>
            <person name="Toyoda A."/>
            <person name="Takaki Y."/>
            <person name="Nishi S."/>
            <person name="Hori S."/>
            <person name="Arai W."/>
            <person name="Tsubouchi T."/>
            <person name="Morono Y."/>
            <person name="Uchiyama I."/>
            <person name="Ito T."/>
            <person name="Fujiyama A."/>
            <person name="Inagaki F."/>
            <person name="Takami H."/>
        </authorList>
    </citation>
    <scope>NUCLEOTIDE SEQUENCE</scope>
    <source>
        <strain evidence="4">Expedition CK06-06</strain>
    </source>
</reference>
<dbReference type="InterPro" id="IPR001207">
    <property type="entry name" value="Transposase_mutator"/>
</dbReference>
<keyword evidence="1" id="KW-0815">Transposition</keyword>
<keyword evidence="3" id="KW-0233">DNA recombination</keyword>
<comment type="caution">
    <text evidence="4">The sequence shown here is derived from an EMBL/GenBank/DDBJ whole genome shotgun (WGS) entry which is preliminary data.</text>
</comment>
<evidence type="ECO:0000256" key="3">
    <source>
        <dbReference type="ARBA" id="ARBA00023172"/>
    </source>
</evidence>
<dbReference type="AlphaFoldDB" id="X1HNR6"/>
<evidence type="ECO:0000256" key="2">
    <source>
        <dbReference type="ARBA" id="ARBA00023125"/>
    </source>
</evidence>
<gene>
    <name evidence="4" type="ORF">S03H2_32372</name>
</gene>
<evidence type="ECO:0008006" key="5">
    <source>
        <dbReference type="Google" id="ProtNLM"/>
    </source>
</evidence>